<comment type="caution">
    <text evidence="1">The sequence shown here is derived from an EMBL/GenBank/DDBJ whole genome shotgun (WGS) entry which is preliminary data.</text>
</comment>
<reference evidence="2" key="1">
    <citation type="journal article" date="2014" name="Sci. Data">
        <title>Genomes of diverse isolates of the marine cyanobacterium Prochlorococcus.</title>
        <authorList>
            <person name="Biller S."/>
            <person name="Berube P."/>
            <person name="Thompson J."/>
            <person name="Kelly L."/>
            <person name="Roggensack S."/>
            <person name="Awad L."/>
            <person name="Roache-Johnson K."/>
            <person name="Ding H."/>
            <person name="Giovannoni S.J."/>
            <person name="Moore L.R."/>
            <person name="Chisholm S.W."/>
        </authorList>
    </citation>
    <scope>NUCLEOTIDE SEQUENCE [LARGE SCALE GENOMIC DNA]</scope>
    <source>
        <strain evidence="2">PAC1</strain>
    </source>
</reference>
<evidence type="ECO:0000313" key="2">
    <source>
        <dbReference type="Proteomes" id="UP000030392"/>
    </source>
</evidence>
<dbReference type="AlphaFoldDB" id="A0A0A2C7U1"/>
<evidence type="ECO:0000313" key="1">
    <source>
        <dbReference type="EMBL" id="KGG22436.1"/>
    </source>
</evidence>
<dbReference type="EMBL" id="JNAX01000002">
    <property type="protein sequence ID" value="KGG22436.1"/>
    <property type="molecule type" value="Genomic_DNA"/>
</dbReference>
<protein>
    <submittedName>
        <fullName evidence="1">Uncharacterized protein</fullName>
    </submittedName>
</protein>
<name>A0A0A2C7U1_PROMR</name>
<proteinExistence type="predicted"/>
<organism evidence="1 2">
    <name type="scientific">Prochlorococcus marinus str. PAC1</name>
    <dbReference type="NCBI Taxonomy" id="59924"/>
    <lineage>
        <taxon>Bacteria</taxon>
        <taxon>Bacillati</taxon>
        <taxon>Cyanobacteriota</taxon>
        <taxon>Cyanophyceae</taxon>
        <taxon>Synechococcales</taxon>
        <taxon>Prochlorococcaceae</taxon>
        <taxon>Prochlorococcus</taxon>
    </lineage>
</organism>
<sequence length="49" mass="5536">MQLLHIFNLFTTPPVGVIAIKSCSYSLLMALKQKLKIKLLNDNHPSLKN</sequence>
<gene>
    <name evidence="1" type="ORF">EV03_0106</name>
</gene>
<dbReference type="Proteomes" id="UP000030392">
    <property type="component" value="Unassembled WGS sequence"/>
</dbReference>
<accession>A0A0A2C7U1</accession>